<dbReference type="GO" id="GO:0071766">
    <property type="term" value="P:Actinobacterium-type cell wall biogenesis"/>
    <property type="evidence" value="ECO:0007669"/>
    <property type="project" value="UniProtKB-ARBA"/>
</dbReference>
<evidence type="ECO:0000259" key="5">
    <source>
        <dbReference type="Pfam" id="PF00501"/>
    </source>
</evidence>
<feature type="domain" description="AMP-binding enzyme C-terminal" evidence="6">
    <location>
        <begin position="457"/>
        <end position="570"/>
    </location>
</feature>
<dbReference type="InterPro" id="IPR000873">
    <property type="entry name" value="AMP-dep_synth/lig_dom"/>
</dbReference>
<evidence type="ECO:0000313" key="7">
    <source>
        <dbReference type="EMBL" id="WKN34989.1"/>
    </source>
</evidence>
<keyword evidence="4" id="KW-0443">Lipid metabolism</keyword>
<dbReference type="PROSITE" id="PS00455">
    <property type="entry name" value="AMP_BINDING"/>
    <property type="match status" value="1"/>
</dbReference>
<keyword evidence="3" id="KW-0276">Fatty acid metabolism</keyword>
<dbReference type="Pfam" id="PF23024">
    <property type="entry name" value="AMP-dom_DIP2-like"/>
    <property type="match status" value="1"/>
</dbReference>
<reference evidence="7" key="1">
    <citation type="journal article" date="2023" name="Comput. Struct. Biotechnol. J.">
        <title>Discovery of a novel marine Bacteroidetes with a rich repertoire of carbohydrate-active enzymes.</title>
        <authorList>
            <person name="Chen B."/>
            <person name="Liu G."/>
            <person name="Chen Q."/>
            <person name="Wang H."/>
            <person name="Liu L."/>
            <person name="Tang K."/>
        </authorList>
    </citation>
    <scope>NUCLEOTIDE SEQUENCE</scope>
    <source>
        <strain evidence="7">TK19036</strain>
    </source>
</reference>
<dbReference type="GO" id="GO:0016874">
    <property type="term" value="F:ligase activity"/>
    <property type="evidence" value="ECO:0007669"/>
    <property type="project" value="UniProtKB-KW"/>
</dbReference>
<dbReference type="SUPFAM" id="SSF56801">
    <property type="entry name" value="Acetyl-CoA synthetase-like"/>
    <property type="match status" value="1"/>
</dbReference>
<name>A0AA49JF23_9BACT</name>
<dbReference type="InterPro" id="IPR045851">
    <property type="entry name" value="AMP-bd_C_sf"/>
</dbReference>
<dbReference type="PANTHER" id="PTHR22754:SF32">
    <property type="entry name" value="DISCO-INTERACTING PROTEIN 2"/>
    <property type="match status" value="1"/>
</dbReference>
<protein>
    <submittedName>
        <fullName evidence="7">Fatty acyl-AMP ligase</fullName>
    </submittedName>
</protein>
<proteinExistence type="inferred from homology"/>
<organism evidence="7">
    <name type="scientific">Roseihalotalea indica</name>
    <dbReference type="NCBI Taxonomy" id="2867963"/>
    <lineage>
        <taxon>Bacteria</taxon>
        <taxon>Pseudomonadati</taxon>
        <taxon>Bacteroidota</taxon>
        <taxon>Cytophagia</taxon>
        <taxon>Cytophagales</taxon>
        <taxon>Catalimonadaceae</taxon>
        <taxon>Roseihalotalea</taxon>
    </lineage>
</organism>
<dbReference type="AlphaFoldDB" id="A0AA49JF23"/>
<evidence type="ECO:0000256" key="2">
    <source>
        <dbReference type="ARBA" id="ARBA00022598"/>
    </source>
</evidence>
<dbReference type="InterPro" id="IPR042099">
    <property type="entry name" value="ANL_N_sf"/>
</dbReference>
<dbReference type="GO" id="GO:0006633">
    <property type="term" value="P:fatty acid biosynthetic process"/>
    <property type="evidence" value="ECO:0007669"/>
    <property type="project" value="TreeGrafter"/>
</dbReference>
<dbReference type="InterPro" id="IPR040097">
    <property type="entry name" value="FAAL/FAAC"/>
</dbReference>
<keyword evidence="2 7" id="KW-0436">Ligase</keyword>
<feature type="domain" description="AMP-dependent synthetase/ligase" evidence="5">
    <location>
        <begin position="10"/>
        <end position="413"/>
    </location>
</feature>
<evidence type="ECO:0000256" key="4">
    <source>
        <dbReference type="ARBA" id="ARBA00023098"/>
    </source>
</evidence>
<evidence type="ECO:0000256" key="3">
    <source>
        <dbReference type="ARBA" id="ARBA00022832"/>
    </source>
</evidence>
<dbReference type="FunFam" id="3.40.50.12780:FF:000013">
    <property type="entry name" value="Long-chain-fatty-acid--AMP ligase FadD32"/>
    <property type="match status" value="1"/>
</dbReference>
<dbReference type="CDD" id="cd05931">
    <property type="entry name" value="FAAL"/>
    <property type="match status" value="1"/>
</dbReference>
<dbReference type="Gene3D" id="3.30.300.30">
    <property type="match status" value="1"/>
</dbReference>
<evidence type="ECO:0000256" key="1">
    <source>
        <dbReference type="ARBA" id="ARBA00006432"/>
    </source>
</evidence>
<dbReference type="InterPro" id="IPR020845">
    <property type="entry name" value="AMP-binding_CS"/>
</dbReference>
<dbReference type="EMBL" id="CP120682">
    <property type="protein sequence ID" value="WKN34989.1"/>
    <property type="molecule type" value="Genomic_DNA"/>
</dbReference>
<dbReference type="Pfam" id="PF00501">
    <property type="entry name" value="AMP-binding"/>
    <property type="match status" value="1"/>
</dbReference>
<accession>A0AA49JF23</accession>
<reference evidence="7" key="2">
    <citation type="journal article" date="2024" name="Antonie Van Leeuwenhoek">
        <title>Roseihalotalea indica gen. nov., sp. nov., a halophilic Bacteroidetes from mesopelagic Southwest Indian Ocean with higher carbohydrate metabolic potential.</title>
        <authorList>
            <person name="Chen B."/>
            <person name="Zhang M."/>
            <person name="Lin D."/>
            <person name="Ye J."/>
            <person name="Tang K."/>
        </authorList>
    </citation>
    <scope>NUCLEOTIDE SEQUENCE</scope>
    <source>
        <strain evidence="7">TK19036</strain>
    </source>
</reference>
<dbReference type="GO" id="GO:0005886">
    <property type="term" value="C:plasma membrane"/>
    <property type="evidence" value="ECO:0007669"/>
    <property type="project" value="TreeGrafter"/>
</dbReference>
<dbReference type="InterPro" id="IPR025110">
    <property type="entry name" value="AMP-bd_C"/>
</dbReference>
<dbReference type="GO" id="GO:0070566">
    <property type="term" value="F:adenylyltransferase activity"/>
    <property type="evidence" value="ECO:0007669"/>
    <property type="project" value="TreeGrafter"/>
</dbReference>
<comment type="similarity">
    <text evidence="1">Belongs to the ATP-dependent AMP-binding enzyme family.</text>
</comment>
<evidence type="ECO:0000259" key="6">
    <source>
        <dbReference type="Pfam" id="PF23024"/>
    </source>
</evidence>
<gene>
    <name evidence="7" type="ORF">K4G66_21670</name>
</gene>
<dbReference type="Gene3D" id="3.40.50.12780">
    <property type="entry name" value="N-terminal domain of ligase-like"/>
    <property type="match status" value="1"/>
</dbReference>
<sequence>MHLPFHRVAEQHLSNHPEKIAYIFMVDGETQEQSITFQELIQKSSQLARKLSDLTNSGDRVILAYPPGLEYIIAFYACLYQGLIAVPAYPPHHKDINRISGIIKDSEATLVLCSEEVHQLVTGDSRFTESFRTISPDLRWVATYGLSSGEKYVKPSVNVSAEDTAFLQYTSGSTSAPKGVMVSHRNIHAHSELVQQYMGHRDDHVCISWLPPYHDMGLIGCIIHPFYTGMTSVLMSPSAFVKRPARWLQAISRYKDLGLITSGGPNFAYEMCCNYVTEQHMAGLDLSNWEIAFNGAEPVRASTLKKFVNKFKSVGFTHQNLYPVYGMAETTLMASIGELKVGLRAQPFNTARLHQNIAQVATNQEDSVTLVSCGKTMPPQEIIIADPDTMIACPDGEVGEVWVKGQCVTQGYWRNSEATERTFHAYEQSSGHGPFLRTGDLGFMDQGELFVTGRCKELIIINGSNYYPQDIEQEAEKACPELRIGCGAAFSIDINDQEKLVLVYELQRKYARTADQAALGTAIKIAVSQKFKLNVHDIVFIAASSFPKTTSGKLQRRKVRSQYLTKTLEILPIPEEATTTA</sequence>
<dbReference type="PANTHER" id="PTHR22754">
    <property type="entry name" value="DISCO-INTERACTING PROTEIN 2 DIP2 -RELATED"/>
    <property type="match status" value="1"/>
</dbReference>